<keyword evidence="1" id="KW-0813">Transport</keyword>
<dbReference type="GO" id="GO:0022857">
    <property type="term" value="F:transmembrane transporter activity"/>
    <property type="evidence" value="ECO:0007669"/>
    <property type="project" value="TreeGrafter"/>
</dbReference>
<organism evidence="5 6">
    <name type="scientific">Heliomicrobium undosum</name>
    <dbReference type="NCBI Taxonomy" id="121734"/>
    <lineage>
        <taxon>Bacteria</taxon>
        <taxon>Bacillati</taxon>
        <taxon>Bacillota</taxon>
        <taxon>Clostridia</taxon>
        <taxon>Eubacteriales</taxon>
        <taxon>Heliobacteriaceae</taxon>
        <taxon>Heliomicrobium</taxon>
    </lineage>
</organism>
<dbReference type="SUPFAM" id="SSF52540">
    <property type="entry name" value="P-loop containing nucleoside triphosphate hydrolases"/>
    <property type="match status" value="1"/>
</dbReference>
<dbReference type="PANTHER" id="PTHR24220">
    <property type="entry name" value="IMPORT ATP-BINDING PROTEIN"/>
    <property type="match status" value="1"/>
</dbReference>
<reference evidence="5 6" key="1">
    <citation type="submission" date="2020-01" db="EMBL/GenBank/DDBJ databases">
        <title>Whole-genome sequence of Heliobacterium undosum DSM 13378.</title>
        <authorList>
            <person name="Kyndt J.A."/>
            <person name="Meyer T.E."/>
        </authorList>
    </citation>
    <scope>NUCLEOTIDE SEQUENCE [LARGE SCALE GENOMIC DNA]</scope>
    <source>
        <strain evidence="5 6">DSM 13378</strain>
    </source>
</reference>
<dbReference type="CDD" id="cd03255">
    <property type="entry name" value="ABC_MJ0796_LolCDE_FtsE"/>
    <property type="match status" value="1"/>
</dbReference>
<name>A0A845L079_9FIRM</name>
<sequence length="222" mass="24317">MSALVTTKKLCKSYGQGESKVEVLHDIDLTVQEGEFLALAGPSGSGKSTLLTLLGGLNRPDSGELIIDGIDLYSLSGERMADFRREYVGFVFQQFHLMPYLTALENVMLPLATTGIPAREQRRRAQELLQQMGLSGRENHLPGQLSGGEQERVAIARALVNKPALILADEPTGALDSQTGERIMALFGELNRQGMTIIMVTHNPDHLGHASRTIHMKDGRLR</sequence>
<dbReference type="FunFam" id="3.40.50.300:FF:000032">
    <property type="entry name" value="Export ABC transporter ATP-binding protein"/>
    <property type="match status" value="1"/>
</dbReference>
<dbReference type="InterPro" id="IPR027417">
    <property type="entry name" value="P-loop_NTPase"/>
</dbReference>
<dbReference type="GO" id="GO:0016887">
    <property type="term" value="F:ATP hydrolysis activity"/>
    <property type="evidence" value="ECO:0007669"/>
    <property type="project" value="InterPro"/>
</dbReference>
<gene>
    <name evidence="5" type="ORF">GTO91_00920</name>
</gene>
<dbReference type="InterPro" id="IPR003439">
    <property type="entry name" value="ABC_transporter-like_ATP-bd"/>
</dbReference>
<dbReference type="SMART" id="SM00382">
    <property type="entry name" value="AAA"/>
    <property type="match status" value="1"/>
</dbReference>
<evidence type="ECO:0000313" key="5">
    <source>
        <dbReference type="EMBL" id="MZP28285.1"/>
    </source>
</evidence>
<dbReference type="PROSITE" id="PS50893">
    <property type="entry name" value="ABC_TRANSPORTER_2"/>
    <property type="match status" value="1"/>
</dbReference>
<keyword evidence="2" id="KW-0547">Nucleotide-binding</keyword>
<dbReference type="EMBL" id="WXEY01000001">
    <property type="protein sequence ID" value="MZP28285.1"/>
    <property type="molecule type" value="Genomic_DNA"/>
</dbReference>
<keyword evidence="3 5" id="KW-0067">ATP-binding</keyword>
<accession>A0A845L079</accession>
<dbReference type="InterPro" id="IPR015854">
    <property type="entry name" value="ABC_transpr_LolD-like"/>
</dbReference>
<dbReference type="PANTHER" id="PTHR24220:SF86">
    <property type="entry name" value="ABC TRANSPORTER ABCH.1"/>
    <property type="match status" value="1"/>
</dbReference>
<dbReference type="Pfam" id="PF00005">
    <property type="entry name" value="ABC_tran"/>
    <property type="match status" value="1"/>
</dbReference>
<evidence type="ECO:0000256" key="1">
    <source>
        <dbReference type="ARBA" id="ARBA00022448"/>
    </source>
</evidence>
<dbReference type="GO" id="GO:0098796">
    <property type="term" value="C:membrane protein complex"/>
    <property type="evidence" value="ECO:0007669"/>
    <property type="project" value="UniProtKB-ARBA"/>
</dbReference>
<feature type="domain" description="ABC transporter" evidence="4">
    <location>
        <begin position="5"/>
        <end position="222"/>
    </location>
</feature>
<dbReference type="OrthoDB" id="9802264at2"/>
<dbReference type="GO" id="GO:0005886">
    <property type="term" value="C:plasma membrane"/>
    <property type="evidence" value="ECO:0007669"/>
    <property type="project" value="TreeGrafter"/>
</dbReference>
<dbReference type="RefSeq" id="WP_161253409.1">
    <property type="nucleotide sequence ID" value="NZ_WXEY01000001.1"/>
</dbReference>
<keyword evidence="6" id="KW-1185">Reference proteome</keyword>
<dbReference type="InterPro" id="IPR003593">
    <property type="entry name" value="AAA+_ATPase"/>
</dbReference>
<evidence type="ECO:0000256" key="3">
    <source>
        <dbReference type="ARBA" id="ARBA00022840"/>
    </source>
</evidence>
<evidence type="ECO:0000256" key="2">
    <source>
        <dbReference type="ARBA" id="ARBA00022741"/>
    </source>
</evidence>
<dbReference type="AlphaFoldDB" id="A0A845L079"/>
<comment type="caution">
    <text evidence="5">The sequence shown here is derived from an EMBL/GenBank/DDBJ whole genome shotgun (WGS) entry which is preliminary data.</text>
</comment>
<dbReference type="GO" id="GO:0005524">
    <property type="term" value="F:ATP binding"/>
    <property type="evidence" value="ECO:0007669"/>
    <property type="project" value="UniProtKB-KW"/>
</dbReference>
<evidence type="ECO:0000259" key="4">
    <source>
        <dbReference type="PROSITE" id="PS50893"/>
    </source>
</evidence>
<dbReference type="Proteomes" id="UP000463470">
    <property type="component" value="Unassembled WGS sequence"/>
</dbReference>
<protein>
    <submittedName>
        <fullName evidence="5">ATP-binding cassette domain-containing protein</fullName>
    </submittedName>
</protein>
<proteinExistence type="predicted"/>
<dbReference type="Gene3D" id="3.40.50.300">
    <property type="entry name" value="P-loop containing nucleotide triphosphate hydrolases"/>
    <property type="match status" value="1"/>
</dbReference>
<evidence type="ECO:0000313" key="6">
    <source>
        <dbReference type="Proteomes" id="UP000463470"/>
    </source>
</evidence>
<dbReference type="InterPro" id="IPR017911">
    <property type="entry name" value="MacB-like_ATP-bd"/>
</dbReference>